<evidence type="ECO:0000256" key="4">
    <source>
        <dbReference type="ARBA" id="ARBA00022679"/>
    </source>
</evidence>
<evidence type="ECO:0000256" key="8">
    <source>
        <dbReference type="ARBA" id="ARBA00022990"/>
    </source>
</evidence>
<feature type="domain" description="MYST-type HAT" evidence="16">
    <location>
        <begin position="24"/>
        <end position="299"/>
    </location>
</feature>
<comment type="subcellular location">
    <subcellularLocation>
        <location evidence="1">Nucleus</location>
    </subcellularLocation>
</comment>
<dbReference type="EC" id="2.3.1.48" evidence="3"/>
<dbReference type="GO" id="GO:0004402">
    <property type="term" value="F:histone acetyltransferase activity"/>
    <property type="evidence" value="ECO:0007669"/>
    <property type="project" value="InterPro"/>
</dbReference>
<feature type="active site" description="Proton donor/acceptor" evidence="14">
    <location>
        <position position="219"/>
    </location>
</feature>
<evidence type="ECO:0000256" key="10">
    <source>
        <dbReference type="ARBA" id="ARBA00023163"/>
    </source>
</evidence>
<dbReference type="GO" id="GO:0005634">
    <property type="term" value="C:nucleus"/>
    <property type="evidence" value="ECO:0007669"/>
    <property type="project" value="UniProtKB-SubCell"/>
</dbReference>
<keyword evidence="8" id="KW-0007">Acetylation</keyword>
<reference evidence="18" key="1">
    <citation type="journal article" date="2021" name="BMC Genomics">
        <title>Chromosome-level genome assembly and manually-curated proteome of model necrotroph Parastagonospora nodorum Sn15 reveals a genome-wide trove of candidate effector homologs, and redundancy of virulence-related functions within an accessory chromosome.</title>
        <authorList>
            <person name="Bertazzoni S."/>
            <person name="Jones D.A.B."/>
            <person name="Phan H.T."/>
            <person name="Tan K.-C."/>
            <person name="Hane J.K."/>
        </authorList>
    </citation>
    <scope>NUCLEOTIDE SEQUENCE [LARGE SCALE GENOMIC DNA]</scope>
    <source>
        <strain evidence="18">SN15 / ATCC MYA-4574 / FGSC 10173)</strain>
    </source>
</reference>
<dbReference type="InterPro" id="IPR036388">
    <property type="entry name" value="WH-like_DNA-bd_sf"/>
</dbReference>
<keyword evidence="11" id="KW-0539">Nucleus</keyword>
<protein>
    <recommendedName>
        <fullName evidence="3">histone acetyltransferase</fullName>
        <ecNumber evidence="3">2.3.1.48</ecNumber>
    </recommendedName>
</protein>
<name>A0A7U2EYQ8_PHANO</name>
<evidence type="ECO:0000259" key="16">
    <source>
        <dbReference type="PROSITE" id="PS51726"/>
    </source>
</evidence>
<keyword evidence="12" id="KW-0012">Acyltransferase</keyword>
<proteinExistence type="inferred from homology"/>
<evidence type="ECO:0000313" key="17">
    <source>
        <dbReference type="EMBL" id="QRC95402.1"/>
    </source>
</evidence>
<dbReference type="Pfam" id="PF01853">
    <property type="entry name" value="MOZ_SAS"/>
    <property type="match status" value="1"/>
</dbReference>
<evidence type="ECO:0000256" key="15">
    <source>
        <dbReference type="SAM" id="MobiDB-lite"/>
    </source>
</evidence>
<dbReference type="InterPro" id="IPR016181">
    <property type="entry name" value="Acyl_CoA_acyltransferase"/>
</dbReference>
<keyword evidence="7" id="KW-0862">Zinc</keyword>
<dbReference type="EMBL" id="CP069027">
    <property type="protein sequence ID" value="QRC95402.1"/>
    <property type="molecule type" value="Genomic_DNA"/>
</dbReference>
<dbReference type="Gene3D" id="1.10.10.10">
    <property type="entry name" value="Winged helix-like DNA-binding domain superfamily/Winged helix DNA-binding domain"/>
    <property type="match status" value="1"/>
</dbReference>
<dbReference type="PANTHER" id="PTHR10615:SF219">
    <property type="entry name" value="HISTONE ACETYLTRANSFERASE KAT5"/>
    <property type="match status" value="1"/>
</dbReference>
<dbReference type="GO" id="GO:0006355">
    <property type="term" value="P:regulation of DNA-templated transcription"/>
    <property type="evidence" value="ECO:0007669"/>
    <property type="project" value="InterPro"/>
</dbReference>
<evidence type="ECO:0000256" key="13">
    <source>
        <dbReference type="ARBA" id="ARBA00045805"/>
    </source>
</evidence>
<organism evidence="17 18">
    <name type="scientific">Phaeosphaeria nodorum (strain SN15 / ATCC MYA-4574 / FGSC 10173)</name>
    <name type="common">Glume blotch fungus</name>
    <name type="synonym">Parastagonospora nodorum</name>
    <dbReference type="NCBI Taxonomy" id="321614"/>
    <lineage>
        <taxon>Eukaryota</taxon>
        <taxon>Fungi</taxon>
        <taxon>Dikarya</taxon>
        <taxon>Ascomycota</taxon>
        <taxon>Pezizomycotina</taxon>
        <taxon>Dothideomycetes</taxon>
        <taxon>Pleosporomycetidae</taxon>
        <taxon>Pleosporales</taxon>
        <taxon>Pleosporineae</taxon>
        <taxon>Phaeosphaeriaceae</taxon>
        <taxon>Parastagonospora</taxon>
    </lineage>
</organism>
<keyword evidence="18" id="KW-1185">Reference proteome</keyword>
<dbReference type="VEuPathDB" id="FungiDB:JI435_030920"/>
<dbReference type="Proteomes" id="UP000663193">
    <property type="component" value="Chromosome 5"/>
</dbReference>
<comment type="similarity">
    <text evidence="2">Belongs to the MYST (SAS/MOZ) family.</text>
</comment>
<dbReference type="Gene3D" id="3.30.60.60">
    <property type="entry name" value="N-acetyl transferase-like"/>
    <property type="match status" value="1"/>
</dbReference>
<dbReference type="InterPro" id="IPR040706">
    <property type="entry name" value="Zf-MYST"/>
</dbReference>
<evidence type="ECO:0000256" key="1">
    <source>
        <dbReference type="ARBA" id="ARBA00004123"/>
    </source>
</evidence>
<feature type="region of interest" description="Disordered" evidence="15">
    <location>
        <begin position="1"/>
        <end position="23"/>
    </location>
</feature>
<evidence type="ECO:0000256" key="3">
    <source>
        <dbReference type="ARBA" id="ARBA00013184"/>
    </source>
</evidence>
<keyword evidence="9" id="KW-0805">Transcription regulation</keyword>
<dbReference type="OrthoDB" id="787137at2759"/>
<dbReference type="PROSITE" id="PS51726">
    <property type="entry name" value="MYST_HAT"/>
    <property type="match status" value="1"/>
</dbReference>
<evidence type="ECO:0000313" key="18">
    <source>
        <dbReference type="Proteomes" id="UP000663193"/>
    </source>
</evidence>
<evidence type="ECO:0000256" key="12">
    <source>
        <dbReference type="ARBA" id="ARBA00023315"/>
    </source>
</evidence>
<evidence type="ECO:0000256" key="6">
    <source>
        <dbReference type="ARBA" id="ARBA00022771"/>
    </source>
</evidence>
<gene>
    <name evidence="17" type="ORF">JI435_030920</name>
</gene>
<evidence type="ECO:0000256" key="5">
    <source>
        <dbReference type="ARBA" id="ARBA00022723"/>
    </source>
</evidence>
<evidence type="ECO:0000256" key="9">
    <source>
        <dbReference type="ARBA" id="ARBA00023015"/>
    </source>
</evidence>
<comment type="function">
    <text evidence="13">Catalytic component of the NuA4 histone acetyltransferase (HAT) complex which is involved in epigenetic transcriptional activation of selected genes principally by acetylation of nucleosomal histones H4, H3, H2B, H2A and H2A variant H2A.Z. Acetylates histone H4 to form H4K5ac, H4K8ac, H4K12ac and H4K16ac, histone H3 to form H3K14ac, and histone H2A to form H2AK4ac and H2AK7ac. The NuA4 complex is involved in the DNA damage response and is required for chromosome segregation. The NuA4 complex plays a direct role in repair of DNA double-strand breaks (DSBs) through homologous recombination. Recruitment to promoters depends on H3K4me. Also acetylates non-histone proteins. In addition to protein acetyltransferase, can use different acyl-CoA substrates, such as 2-hydroxyisobutanoyl-CoA (2-hydroxyisobutyryl-CoA) or (2E)-butenoyl-CoA (crotonyl-CoA), and is able to mediate protein 2-hydroxyisobutyrylation and crotonylation, respectively.</text>
</comment>
<dbReference type="GO" id="GO:0008270">
    <property type="term" value="F:zinc ion binding"/>
    <property type="evidence" value="ECO:0007669"/>
    <property type="project" value="UniProtKB-KW"/>
</dbReference>
<sequence>MAPDAGSLNGTTASPALKTPQKPSVTPNVLEVVFGSLLIKPWYPSFYPEQVVGRKVERLYVCQWCFKYSKEFLAFLGHLKACPHRNTPPPGVNVYTKDNYSLYEIDGEKNKMYTQNLCLFAKLFLDTKSVFYDVTTFLYYMLVAHNPTPSIPNTGLGEDGVGQEGQVVGFFSKEKMSWDSNNLACILVFPPWQKQGLAQILMGASYEMSRREGRLGGPEKPLSDLGHLAYEHYWSATLARAILSCPSKKTITVLDLREKTYIVPDDIIATLQAMDVLEHRKKSGAEAVINKAKVRAWAESHRVNLKSLPVDPEAFVLRESSRSVSEE</sequence>
<dbReference type="InterPro" id="IPR050603">
    <property type="entry name" value="MYST_HAT"/>
</dbReference>
<evidence type="ECO:0000256" key="11">
    <source>
        <dbReference type="ARBA" id="ARBA00023242"/>
    </source>
</evidence>
<dbReference type="InterPro" id="IPR002717">
    <property type="entry name" value="HAT_MYST-type"/>
</dbReference>
<evidence type="ECO:0000256" key="7">
    <source>
        <dbReference type="ARBA" id="ARBA00022833"/>
    </source>
</evidence>
<dbReference type="SUPFAM" id="SSF55729">
    <property type="entry name" value="Acyl-CoA N-acyltransferases (Nat)"/>
    <property type="match status" value="1"/>
</dbReference>
<accession>A0A7U2EYQ8</accession>
<keyword evidence="6" id="KW-0863">Zinc-finger</keyword>
<dbReference type="Gene3D" id="3.40.630.30">
    <property type="match status" value="1"/>
</dbReference>
<evidence type="ECO:0000256" key="2">
    <source>
        <dbReference type="ARBA" id="ARBA00010107"/>
    </source>
</evidence>
<dbReference type="PANTHER" id="PTHR10615">
    <property type="entry name" value="HISTONE ACETYLTRANSFERASE"/>
    <property type="match status" value="1"/>
</dbReference>
<keyword evidence="10" id="KW-0804">Transcription</keyword>
<dbReference type="AlphaFoldDB" id="A0A7U2EYQ8"/>
<keyword evidence="5" id="KW-0479">Metal-binding</keyword>
<keyword evidence="4 17" id="KW-0808">Transferase</keyword>
<evidence type="ECO:0000256" key="14">
    <source>
        <dbReference type="PIRSR" id="PIRSR602717-51"/>
    </source>
</evidence>
<dbReference type="Pfam" id="PF17772">
    <property type="entry name" value="zf-MYST"/>
    <property type="match status" value="1"/>
</dbReference>